<comment type="catalytic activity">
    <reaction evidence="1">
        <text>ATP + protein L-histidine = ADP + protein N-phospho-L-histidine.</text>
        <dbReference type="EC" id="2.7.13.3"/>
    </reaction>
</comment>
<dbReference type="GO" id="GO:0004673">
    <property type="term" value="F:protein histidine kinase activity"/>
    <property type="evidence" value="ECO:0007669"/>
    <property type="project" value="UniProtKB-EC"/>
</dbReference>
<keyword evidence="8" id="KW-0812">Transmembrane</keyword>
<dbReference type="InterPro" id="IPR011495">
    <property type="entry name" value="Sig_transdc_His_kin_sub2_dim/P"/>
</dbReference>
<feature type="domain" description="Histidine kinase" evidence="9">
    <location>
        <begin position="346"/>
        <end position="537"/>
    </location>
</feature>
<dbReference type="Proteomes" id="UP001589865">
    <property type="component" value="Unassembled WGS sequence"/>
</dbReference>
<comment type="caution">
    <text evidence="10">The sequence shown here is derived from an EMBL/GenBank/DDBJ whole genome shotgun (WGS) entry which is preliminary data.</text>
</comment>
<evidence type="ECO:0000256" key="4">
    <source>
        <dbReference type="ARBA" id="ARBA00022679"/>
    </source>
</evidence>
<evidence type="ECO:0000256" key="6">
    <source>
        <dbReference type="ARBA" id="ARBA00022777"/>
    </source>
</evidence>
<evidence type="ECO:0000313" key="10">
    <source>
        <dbReference type="EMBL" id="MFC0410373.1"/>
    </source>
</evidence>
<dbReference type="InterPro" id="IPR005467">
    <property type="entry name" value="His_kinase_dom"/>
</dbReference>
<evidence type="ECO:0000256" key="1">
    <source>
        <dbReference type="ARBA" id="ARBA00000085"/>
    </source>
</evidence>
<keyword evidence="3" id="KW-0597">Phosphoprotein</keyword>
<dbReference type="PANTHER" id="PTHR41523:SF8">
    <property type="entry name" value="ETHYLENE RESPONSE SENSOR PROTEIN"/>
    <property type="match status" value="1"/>
</dbReference>
<evidence type="ECO:0000256" key="3">
    <source>
        <dbReference type="ARBA" id="ARBA00022553"/>
    </source>
</evidence>
<evidence type="ECO:0000313" key="11">
    <source>
        <dbReference type="Proteomes" id="UP001589865"/>
    </source>
</evidence>
<dbReference type="SMART" id="SM00387">
    <property type="entry name" value="HATPase_c"/>
    <property type="match status" value="1"/>
</dbReference>
<dbReference type="SUPFAM" id="SSF55874">
    <property type="entry name" value="ATPase domain of HSP90 chaperone/DNA topoisomerase II/histidine kinase"/>
    <property type="match status" value="1"/>
</dbReference>
<gene>
    <name evidence="10" type="ORF">ACFFGY_19125</name>
</gene>
<dbReference type="EC" id="2.7.13.3" evidence="2"/>
<dbReference type="Gene3D" id="3.30.565.10">
    <property type="entry name" value="Histidine kinase-like ATPase, C-terminal domain"/>
    <property type="match status" value="1"/>
</dbReference>
<evidence type="ECO:0000256" key="5">
    <source>
        <dbReference type="ARBA" id="ARBA00022741"/>
    </source>
</evidence>
<evidence type="ECO:0000256" key="8">
    <source>
        <dbReference type="SAM" id="Phobius"/>
    </source>
</evidence>
<keyword evidence="8" id="KW-1133">Transmembrane helix</keyword>
<dbReference type="RefSeq" id="WP_377046125.1">
    <property type="nucleotide sequence ID" value="NZ_JBHLUN010000015.1"/>
</dbReference>
<keyword evidence="6 10" id="KW-0418">Kinase</keyword>
<keyword evidence="4 10" id="KW-0808">Transferase</keyword>
<dbReference type="PANTHER" id="PTHR41523">
    <property type="entry name" value="TWO-COMPONENT SYSTEM SENSOR PROTEIN"/>
    <property type="match status" value="1"/>
</dbReference>
<dbReference type="InterPro" id="IPR036890">
    <property type="entry name" value="HATPase_C_sf"/>
</dbReference>
<accession>A0ABV6JXF7</accession>
<keyword evidence="11" id="KW-1185">Reference proteome</keyword>
<dbReference type="PROSITE" id="PS50109">
    <property type="entry name" value="HIS_KIN"/>
    <property type="match status" value="1"/>
</dbReference>
<evidence type="ECO:0000256" key="2">
    <source>
        <dbReference type="ARBA" id="ARBA00012438"/>
    </source>
</evidence>
<keyword evidence="5" id="KW-0547">Nucleotide-binding</keyword>
<dbReference type="Gene3D" id="3.30.450.20">
    <property type="entry name" value="PAS domain"/>
    <property type="match status" value="1"/>
</dbReference>
<name>A0ABV6JXF7_9PROT</name>
<keyword evidence="7" id="KW-0067">ATP-binding</keyword>
<dbReference type="Pfam" id="PF02518">
    <property type="entry name" value="HATPase_c"/>
    <property type="match status" value="1"/>
</dbReference>
<keyword evidence="8" id="KW-0472">Membrane</keyword>
<evidence type="ECO:0000256" key="7">
    <source>
        <dbReference type="ARBA" id="ARBA00022840"/>
    </source>
</evidence>
<evidence type="ECO:0000259" key="9">
    <source>
        <dbReference type="PROSITE" id="PS50109"/>
    </source>
</evidence>
<feature type="transmembrane region" description="Helical" evidence="8">
    <location>
        <begin position="263"/>
        <end position="284"/>
    </location>
</feature>
<sequence>MILLLLAAGVPVIFLAISDAVQRRQAALDEGVADLRVRRAAFGAQLGATFSGLESLLHFALTDEAAGASAAECSAQLRRLLEDQAGRFGNLWRLRADGAVLCSALPGAPATALPDIRANASRTIRAEPARLAAGALVPASADAPAMLPIILAGQGGAIAGTLITSSLLPADALSASAQPVWLVDPVGNSVMLAGAPAAAPPPLSRQALSSGTIQTVSTAEAGSMAFGAVPVAAGLTVLVGQPASSARDTAWGTLIRRLVELTVFLLACLMLIVIAVDGAMVRPLRMLASRVKRWTPGKAFEPSSLRGAPREVTELEAAFASATEALGTREQALQSAVEHSEAMMGEIHHRVKNNLQIVSSLLNLQANRIADPAAQQEFRAARNRVRALATLHRHLYLQHSFEAIAIAPFLEELVNGQFTSQGEVPGERIQLTLELEPVSISADQAVSVALFTTEAVSNALSHAFPDDRDGELWVSFSTQGEEAVLGVRDNGIGLTGGARRGLGLQFLDSFARQLGGRLVAVEHGAGTAWQVSFPLRNKAEPPRTRGELQRRSAA</sequence>
<organism evidence="10 11">
    <name type="scientific">Roseomonas elaeocarpi</name>
    <dbReference type="NCBI Taxonomy" id="907779"/>
    <lineage>
        <taxon>Bacteria</taxon>
        <taxon>Pseudomonadati</taxon>
        <taxon>Pseudomonadota</taxon>
        <taxon>Alphaproteobacteria</taxon>
        <taxon>Acetobacterales</taxon>
        <taxon>Roseomonadaceae</taxon>
        <taxon>Roseomonas</taxon>
    </lineage>
</organism>
<dbReference type="Pfam" id="PF07568">
    <property type="entry name" value="HisKA_2"/>
    <property type="match status" value="1"/>
</dbReference>
<proteinExistence type="predicted"/>
<reference evidence="10 11" key="1">
    <citation type="submission" date="2024-09" db="EMBL/GenBank/DDBJ databases">
        <authorList>
            <person name="Sun Q."/>
            <person name="Mori K."/>
        </authorList>
    </citation>
    <scope>NUCLEOTIDE SEQUENCE [LARGE SCALE GENOMIC DNA]</scope>
    <source>
        <strain evidence="10 11">TBRC 5777</strain>
    </source>
</reference>
<protein>
    <recommendedName>
        <fullName evidence="2">histidine kinase</fullName>
        <ecNumber evidence="2">2.7.13.3</ecNumber>
    </recommendedName>
</protein>
<dbReference type="InterPro" id="IPR003594">
    <property type="entry name" value="HATPase_dom"/>
</dbReference>
<dbReference type="EMBL" id="JBHLUN010000015">
    <property type="protein sequence ID" value="MFC0410373.1"/>
    <property type="molecule type" value="Genomic_DNA"/>
</dbReference>